<name>A0AAV9HVY4_9PEZI</name>
<dbReference type="Proteomes" id="UP001321749">
    <property type="component" value="Unassembled WGS sequence"/>
</dbReference>
<protein>
    <submittedName>
        <fullName evidence="1">Uncharacterized protein</fullName>
    </submittedName>
</protein>
<sequence>MAPPNGHNDDTPTALSILLKHGIHTIFIFASPEWTFTRLSSELLTILRDRYPDGLTTSVAPRKITPIPKNNNDVTIIYGLLKDAEDPTKGWDEIVVENPSQNKLGQKGFSEVTVAAFAFADKNYNPQMNDVEFEVEVPRDYEDEEEEGY</sequence>
<dbReference type="AlphaFoldDB" id="A0AAV9HVY4"/>
<proteinExistence type="predicted"/>
<keyword evidence="2" id="KW-1185">Reference proteome</keyword>
<comment type="caution">
    <text evidence="1">The sequence shown here is derived from an EMBL/GenBank/DDBJ whole genome shotgun (WGS) entry which is preliminary data.</text>
</comment>
<gene>
    <name evidence="1" type="ORF">QBC42DRAFT_195650</name>
</gene>
<reference evidence="1" key="2">
    <citation type="submission" date="2023-06" db="EMBL/GenBank/DDBJ databases">
        <authorList>
            <consortium name="Lawrence Berkeley National Laboratory"/>
            <person name="Mondo S.J."/>
            <person name="Hensen N."/>
            <person name="Bonometti L."/>
            <person name="Westerberg I."/>
            <person name="Brannstrom I.O."/>
            <person name="Guillou S."/>
            <person name="Cros-Aarteil S."/>
            <person name="Calhoun S."/>
            <person name="Haridas S."/>
            <person name="Kuo A."/>
            <person name="Pangilinan J."/>
            <person name="Riley R."/>
            <person name="Labutti K."/>
            <person name="Andreopoulos B."/>
            <person name="Lipzen A."/>
            <person name="Chen C."/>
            <person name="Yanf M."/>
            <person name="Daum C."/>
            <person name="Ng V."/>
            <person name="Clum A."/>
            <person name="Steindorff A."/>
            <person name="Ohm R."/>
            <person name="Martin F."/>
            <person name="Silar P."/>
            <person name="Natvig D."/>
            <person name="Lalanne C."/>
            <person name="Gautier V."/>
            <person name="Ament-Velasquez S.L."/>
            <person name="Kruys A."/>
            <person name="Hutchinson M.I."/>
            <person name="Powell A.J."/>
            <person name="Barry K."/>
            <person name="Miller A.N."/>
            <person name="Grigoriev I.V."/>
            <person name="Debuchy R."/>
            <person name="Gladieux P."/>
            <person name="Thoren M.H."/>
            <person name="Johannesson H."/>
        </authorList>
    </citation>
    <scope>NUCLEOTIDE SEQUENCE</scope>
    <source>
        <strain evidence="1">PSN324</strain>
    </source>
</reference>
<dbReference type="EMBL" id="MU864942">
    <property type="protein sequence ID" value="KAK4465115.1"/>
    <property type="molecule type" value="Genomic_DNA"/>
</dbReference>
<accession>A0AAV9HVY4</accession>
<evidence type="ECO:0000313" key="1">
    <source>
        <dbReference type="EMBL" id="KAK4465115.1"/>
    </source>
</evidence>
<evidence type="ECO:0000313" key="2">
    <source>
        <dbReference type="Proteomes" id="UP001321749"/>
    </source>
</evidence>
<reference evidence="1" key="1">
    <citation type="journal article" date="2023" name="Mol. Phylogenet. Evol.">
        <title>Genome-scale phylogeny and comparative genomics of the fungal order Sordariales.</title>
        <authorList>
            <person name="Hensen N."/>
            <person name="Bonometti L."/>
            <person name="Westerberg I."/>
            <person name="Brannstrom I.O."/>
            <person name="Guillou S."/>
            <person name="Cros-Aarteil S."/>
            <person name="Calhoun S."/>
            <person name="Haridas S."/>
            <person name="Kuo A."/>
            <person name="Mondo S."/>
            <person name="Pangilinan J."/>
            <person name="Riley R."/>
            <person name="LaButti K."/>
            <person name="Andreopoulos B."/>
            <person name="Lipzen A."/>
            <person name="Chen C."/>
            <person name="Yan M."/>
            <person name="Daum C."/>
            <person name="Ng V."/>
            <person name="Clum A."/>
            <person name="Steindorff A."/>
            <person name="Ohm R.A."/>
            <person name="Martin F."/>
            <person name="Silar P."/>
            <person name="Natvig D.O."/>
            <person name="Lalanne C."/>
            <person name="Gautier V."/>
            <person name="Ament-Velasquez S.L."/>
            <person name="Kruys A."/>
            <person name="Hutchinson M.I."/>
            <person name="Powell A.J."/>
            <person name="Barry K."/>
            <person name="Miller A.N."/>
            <person name="Grigoriev I.V."/>
            <person name="Debuchy R."/>
            <person name="Gladieux P."/>
            <person name="Hiltunen Thoren M."/>
            <person name="Johannesson H."/>
        </authorList>
    </citation>
    <scope>NUCLEOTIDE SEQUENCE</scope>
    <source>
        <strain evidence="1">PSN324</strain>
    </source>
</reference>
<organism evidence="1 2">
    <name type="scientific">Cladorrhinum samala</name>
    <dbReference type="NCBI Taxonomy" id="585594"/>
    <lineage>
        <taxon>Eukaryota</taxon>
        <taxon>Fungi</taxon>
        <taxon>Dikarya</taxon>
        <taxon>Ascomycota</taxon>
        <taxon>Pezizomycotina</taxon>
        <taxon>Sordariomycetes</taxon>
        <taxon>Sordariomycetidae</taxon>
        <taxon>Sordariales</taxon>
        <taxon>Podosporaceae</taxon>
        <taxon>Cladorrhinum</taxon>
    </lineage>
</organism>